<dbReference type="AlphaFoldDB" id="F3ZQ61"/>
<evidence type="ECO:0000256" key="2">
    <source>
        <dbReference type="ARBA" id="ARBA00022485"/>
    </source>
</evidence>
<dbReference type="InterPro" id="IPR058240">
    <property type="entry name" value="rSAM_sf"/>
</dbReference>
<dbReference type="OrthoDB" id="9801120at2"/>
<reference evidence="9 10" key="1">
    <citation type="journal article" date="2011" name="Stand. Genomic Sci.">
        <title>Non-contiguous finished genome sequence of Bacteroides coprosuis type strain (PC139).</title>
        <authorList>
            <person name="Land M."/>
            <person name="Held B."/>
            <person name="Gronow S."/>
            <person name="Abt B."/>
            <person name="Lucas S."/>
            <person name="Del Rio T.G."/>
            <person name="Nolan M."/>
            <person name="Tice H."/>
            <person name="Cheng J.F."/>
            <person name="Pitluck S."/>
            <person name="Liolios K."/>
            <person name="Pagani I."/>
            <person name="Ivanova N."/>
            <person name="Mavromatis K."/>
            <person name="Mikhailova N."/>
            <person name="Pati A."/>
            <person name="Tapia R."/>
            <person name="Han C."/>
            <person name="Goodwin L."/>
            <person name="Chen A."/>
            <person name="Palaniappan K."/>
            <person name="Hauser L."/>
            <person name="Brambilla E.M."/>
            <person name="Rohde M."/>
            <person name="Goker M."/>
            <person name="Detter J.C."/>
            <person name="Woyke T."/>
            <person name="Bristow J."/>
            <person name="Eisen J.A."/>
            <person name="Markowitz V."/>
            <person name="Hugenholtz P."/>
            <person name="Kyrpides N.C."/>
            <person name="Klenk H.P."/>
            <person name="Lapidus A."/>
        </authorList>
    </citation>
    <scope>NUCLEOTIDE SEQUENCE</scope>
    <source>
        <strain evidence="9 10">DSM 18011</strain>
    </source>
</reference>
<keyword evidence="10" id="KW-1185">Reference proteome</keyword>
<dbReference type="eggNOG" id="COG0502">
    <property type="taxonomic scope" value="Bacteria"/>
</dbReference>
<keyword evidence="5" id="KW-0408">Iron</keyword>
<evidence type="ECO:0000256" key="3">
    <source>
        <dbReference type="ARBA" id="ARBA00022691"/>
    </source>
</evidence>
<dbReference type="GO" id="GO:0003824">
    <property type="term" value="F:catalytic activity"/>
    <property type="evidence" value="ECO:0007669"/>
    <property type="project" value="InterPro"/>
</dbReference>
<name>F3ZQ61_9BACE</name>
<evidence type="ECO:0000256" key="6">
    <source>
        <dbReference type="ARBA" id="ARBA00023014"/>
    </source>
</evidence>
<dbReference type="PANTHER" id="PTHR43583">
    <property type="entry name" value="2-IMINOACETATE SYNTHASE"/>
    <property type="match status" value="1"/>
</dbReference>
<dbReference type="Pfam" id="PF06968">
    <property type="entry name" value="BATS"/>
    <property type="match status" value="1"/>
</dbReference>
<sequence>MDFNDLISQYSWEDIQHKIYRSTTEDVERALNASHRSLEHFMALISPAAEPYLEQMAHLSRYYTQQRFGKTIQFYIPLYLTNSCSNHCIYCGFSYNNDIKRVILNEEQIMQEVKAIKALGDFQHILLVTGENPRDAGVEYLEKAIRLIKPYFQSISIEVQPLKEEEYKRLCEAGLNAVYCYQETYNKERYKVYHPKGMKSKYDWRLQAFDRMGRAGLHKIGLGVLIGLEDWRTDVFMMATHLRYLQKQYWQTKYSISFPRIRPHQGEHFQPNVVMHDKELAQVLFAFRLFDPDLEITLSTRESKEFRDNMATLGVTSLSAGSKTDPGGYAVYKHELEQFIINDARTPDEVMAMVKKRGYEVVWKDWDLALQTDS</sequence>
<dbReference type="GO" id="GO:0005506">
    <property type="term" value="F:iron ion binding"/>
    <property type="evidence" value="ECO:0007669"/>
    <property type="project" value="InterPro"/>
</dbReference>
<dbReference type="PANTHER" id="PTHR43583:SF1">
    <property type="entry name" value="2-IMINOACETATE SYNTHASE"/>
    <property type="match status" value="1"/>
</dbReference>
<dbReference type="Pfam" id="PF04055">
    <property type="entry name" value="Radical_SAM"/>
    <property type="match status" value="1"/>
</dbReference>
<dbReference type="Gene3D" id="3.20.20.70">
    <property type="entry name" value="Aldolase class I"/>
    <property type="match status" value="1"/>
</dbReference>
<dbReference type="InterPro" id="IPR034428">
    <property type="entry name" value="ThiH/NoCL/HydG-like"/>
</dbReference>
<proteinExistence type="predicted"/>
<dbReference type="InterPro" id="IPR013785">
    <property type="entry name" value="Aldolase_TIM"/>
</dbReference>
<comment type="cofactor">
    <cofactor evidence="1">
        <name>[4Fe-4S] cluster</name>
        <dbReference type="ChEBI" id="CHEBI:49883"/>
    </cofactor>
</comment>
<dbReference type="InterPro" id="IPR006638">
    <property type="entry name" value="Elp3/MiaA/NifB-like_rSAM"/>
</dbReference>
<protein>
    <submittedName>
        <fullName evidence="9">Thiazole biosynthesis protein ThiH</fullName>
    </submittedName>
</protein>
<keyword evidence="6" id="KW-0411">Iron-sulfur</keyword>
<evidence type="ECO:0000256" key="5">
    <source>
        <dbReference type="ARBA" id="ARBA00023004"/>
    </source>
</evidence>
<dbReference type="InterPro" id="IPR010722">
    <property type="entry name" value="BATS_dom"/>
</dbReference>
<evidence type="ECO:0000259" key="8">
    <source>
        <dbReference type="PROSITE" id="PS51918"/>
    </source>
</evidence>
<comment type="cofactor">
    <cofactor evidence="7">
        <name>[2Fe-2S] cluster</name>
        <dbReference type="ChEBI" id="CHEBI:190135"/>
    </cofactor>
</comment>
<dbReference type="SUPFAM" id="SSF102114">
    <property type="entry name" value="Radical SAM enzymes"/>
    <property type="match status" value="1"/>
</dbReference>
<dbReference type="GO" id="GO:0051539">
    <property type="term" value="F:4 iron, 4 sulfur cluster binding"/>
    <property type="evidence" value="ECO:0007669"/>
    <property type="project" value="UniProtKB-KW"/>
</dbReference>
<dbReference type="CDD" id="cd01335">
    <property type="entry name" value="Radical_SAM"/>
    <property type="match status" value="1"/>
</dbReference>
<dbReference type="STRING" id="679937.Bcop_1533"/>
<dbReference type="SFLD" id="SFLDS00029">
    <property type="entry name" value="Radical_SAM"/>
    <property type="match status" value="1"/>
</dbReference>
<evidence type="ECO:0000256" key="7">
    <source>
        <dbReference type="ARBA" id="ARBA00034078"/>
    </source>
</evidence>
<dbReference type="SFLD" id="SFLDF00301">
    <property type="entry name" value="2-iminoacetate_synthase_(ThiH)"/>
    <property type="match status" value="1"/>
</dbReference>
<keyword evidence="2" id="KW-0004">4Fe-4S</keyword>
<keyword evidence="3" id="KW-0949">S-adenosyl-L-methionine</keyword>
<dbReference type="SFLD" id="SFLDG01081">
    <property type="entry name" value="cleavage_of_the_Ca-Cb_bond_in"/>
    <property type="match status" value="1"/>
</dbReference>
<dbReference type="PROSITE" id="PS51918">
    <property type="entry name" value="RADICAL_SAM"/>
    <property type="match status" value="1"/>
</dbReference>
<evidence type="ECO:0000256" key="1">
    <source>
        <dbReference type="ARBA" id="ARBA00001966"/>
    </source>
</evidence>
<dbReference type="Proteomes" id="UP000018439">
    <property type="component" value="Chromosome"/>
</dbReference>
<feature type="domain" description="Radical SAM core" evidence="8">
    <location>
        <begin position="70"/>
        <end position="301"/>
    </location>
</feature>
<dbReference type="GO" id="GO:0009228">
    <property type="term" value="P:thiamine biosynthetic process"/>
    <property type="evidence" value="ECO:0007669"/>
    <property type="project" value="InterPro"/>
</dbReference>
<dbReference type="InterPro" id="IPR007197">
    <property type="entry name" value="rSAM"/>
</dbReference>
<keyword evidence="4" id="KW-0479">Metal-binding</keyword>
<accession>F3ZQ61</accession>
<organism evidence="9 10">
    <name type="scientific">Bacteroides coprosuis DSM 18011</name>
    <dbReference type="NCBI Taxonomy" id="679937"/>
    <lineage>
        <taxon>Bacteria</taxon>
        <taxon>Pseudomonadati</taxon>
        <taxon>Bacteroidota</taxon>
        <taxon>Bacteroidia</taxon>
        <taxon>Bacteroidales</taxon>
        <taxon>Bacteroidaceae</taxon>
        <taxon>Bacteroides</taxon>
    </lineage>
</organism>
<dbReference type="SMART" id="SM00876">
    <property type="entry name" value="BATS"/>
    <property type="match status" value="1"/>
</dbReference>
<dbReference type="InterPro" id="IPR012726">
    <property type="entry name" value="ThiH"/>
</dbReference>
<evidence type="ECO:0000313" key="10">
    <source>
        <dbReference type="Proteomes" id="UP000018439"/>
    </source>
</evidence>
<dbReference type="SMART" id="SM00729">
    <property type="entry name" value="Elp3"/>
    <property type="match status" value="1"/>
</dbReference>
<dbReference type="EMBL" id="CM001167">
    <property type="protein sequence ID" value="EGJ71727.1"/>
    <property type="molecule type" value="Genomic_DNA"/>
</dbReference>
<dbReference type="SFLD" id="SFLDG01060">
    <property type="entry name" value="BATS_domain_containing"/>
    <property type="match status" value="1"/>
</dbReference>
<evidence type="ECO:0000256" key="4">
    <source>
        <dbReference type="ARBA" id="ARBA00022723"/>
    </source>
</evidence>
<dbReference type="HOGENOM" id="CLU_046249_1_0_10"/>
<gene>
    <name evidence="9" type="ORF">Bcop_1533</name>
</gene>
<dbReference type="NCBIfam" id="TIGR02351">
    <property type="entry name" value="thiH"/>
    <property type="match status" value="1"/>
</dbReference>
<evidence type="ECO:0000313" key="9">
    <source>
        <dbReference type="EMBL" id="EGJ71727.1"/>
    </source>
</evidence>